<feature type="coiled-coil region" evidence="1">
    <location>
        <begin position="58"/>
        <end position="85"/>
    </location>
</feature>
<sequence length="95" mass="10784">MFKKAQIPARPAPPTIEEMVKDLETFSMSLEGLINIQADSLDEEWLAIENFVIQLNNLKTSCNKLKEYEENLIQIENEIDTSCIDIKTQAANALN</sequence>
<name>A0A6M2DKP8_XENCH</name>
<keyword evidence="1" id="KW-0175">Coiled coil</keyword>
<protein>
    <submittedName>
        <fullName evidence="2">Putative secreted protein</fullName>
    </submittedName>
</protein>
<reference evidence="2" key="1">
    <citation type="submission" date="2020-03" db="EMBL/GenBank/DDBJ databases">
        <title>Transcriptomic Profiling of the Digestive Tract of the Rat Flea, Xenopsylla cheopis, Following Blood Feeding and Infection with Yersinia pestis.</title>
        <authorList>
            <person name="Bland D.M."/>
            <person name="Martens C.A."/>
            <person name="Virtaneva K."/>
            <person name="Kanakabandi K."/>
            <person name="Long D."/>
            <person name="Rosenke R."/>
            <person name="Saturday G.A."/>
            <person name="Hoyt F.H."/>
            <person name="Bruno D.P."/>
            <person name="Ribeiro J.M.C."/>
            <person name="Hinnebusch J."/>
        </authorList>
    </citation>
    <scope>NUCLEOTIDE SEQUENCE</scope>
</reference>
<evidence type="ECO:0000313" key="2">
    <source>
        <dbReference type="EMBL" id="NOV46280.1"/>
    </source>
</evidence>
<organism evidence="2">
    <name type="scientific">Xenopsylla cheopis</name>
    <name type="common">Oriental rat flea</name>
    <name type="synonym">Pulex cheopis</name>
    <dbReference type="NCBI Taxonomy" id="163159"/>
    <lineage>
        <taxon>Eukaryota</taxon>
        <taxon>Metazoa</taxon>
        <taxon>Ecdysozoa</taxon>
        <taxon>Arthropoda</taxon>
        <taxon>Hexapoda</taxon>
        <taxon>Insecta</taxon>
        <taxon>Pterygota</taxon>
        <taxon>Neoptera</taxon>
        <taxon>Endopterygota</taxon>
        <taxon>Siphonaptera</taxon>
        <taxon>Pulicidae</taxon>
        <taxon>Xenopsyllinae</taxon>
        <taxon>Xenopsylla</taxon>
    </lineage>
</organism>
<dbReference type="EMBL" id="GIIL01002554">
    <property type="protein sequence ID" value="NOV46280.1"/>
    <property type="molecule type" value="Transcribed_RNA"/>
</dbReference>
<evidence type="ECO:0000256" key="1">
    <source>
        <dbReference type="SAM" id="Coils"/>
    </source>
</evidence>
<accession>A0A6M2DKP8</accession>
<dbReference type="AlphaFoldDB" id="A0A6M2DKP8"/>
<proteinExistence type="predicted"/>